<sequence>MSGFEWPPKWRGRVLPRRGGSPAVRPDPRPDPPAATPASTLARRGDRIRAALARPGHEPDVVEEGLRAVPMLTLSRRTLAADTGPEPTPFGVAVGLLAGLAAVPWAGRDELDGVADLVFGLRGPVFAARTVAELGGLWVDGPVIRNAHTIVRRTGAEPPAEPPPSWYRFAADVRRLLGTVPDDVHADVVRALAAYRDGDPAQRAAVSFLVPDQHAWVDADIAAVAGTRSANGGATEEAWLLLFAARTAAQAAALADGMAPWQVVHDEAAVATLVDGVGPAVAPILDGWVDGSYVGTDNARALLSVIARLPGDEAYTALMARAGERLGRAALLDATRRFPARALRLLAAAPADRVLDRILRDTVLTNPAAVDEVLSTVDTVDAEDAMDGPAATDRIRRVRDEATAVVEAAPEALPPVLVRPPWTVRRKRSKPVVVAGLTAGSGTAMAWRDGERERWLAHRDQLPRHPGVDWLRVVRRFGGQMDARHEEILVGWGPEDLVRPLVGRTRGWWVAEPERWVSIAVARFELDALPHVRARAEKYPASEGRFLLPYATADLAVLMAGWYTRLRSGRAAAVQWLDRHAALAARTLVPPALGKAGPARREAERALRMLAGRAHDVTVREAAATYGPAAADGIAALLDTDPLDVLPARVPTPPGWIDARLLPPVPLRGGDGVLPPDAVGHIVTMLAMSRPDDPYAGIDVVTNTCDPAALADLGWALFERWLEADAPSADGWVLPALGLIGDDETVRRLAPLIRAWPGEGGHARAVVGLDALRAIGTDVALMHLYGISETVKFAGLRDKARERIAEIADDLGLSAAELADRLVPDFGLDGDGGMVLDFGPRRFTVGFDEQLKPYVVDGSGKRRANLPKPGAGDDPGLAPAAAKRFAALRKDVRTAAGDQLRRLERAMVSGRRWSAGDFATYLAGHPLVRHIVRRLVWTTDTGGSFRVAEDGTYADASDDTYALPPDASVAVAHPVGLGPATKAWAEVFTDYEILQPFPQLGRETFALTDAERAATSLERWSGRIVPTGTLLGLERRGWRRADPQDAGNQPWFERDAPGGDRLLIMIDPGIPVGSPTDIPEQCVGTVVIVRSDDYEWQPRYPQRIGTLDDVTASELIRDMQEVVQ</sequence>
<dbReference type="Proteomes" id="UP000612585">
    <property type="component" value="Unassembled WGS sequence"/>
</dbReference>
<gene>
    <name evidence="3" type="ORF">Vau01_082670</name>
</gene>
<evidence type="ECO:0000313" key="3">
    <source>
        <dbReference type="EMBL" id="GIJ60751.1"/>
    </source>
</evidence>
<proteinExistence type="predicted"/>
<keyword evidence="4" id="KW-1185">Reference proteome</keyword>
<feature type="region of interest" description="Disordered" evidence="1">
    <location>
        <begin position="1"/>
        <end position="41"/>
    </location>
</feature>
<protein>
    <recommendedName>
        <fullName evidence="2">DUF4132 domain-containing protein</fullName>
    </recommendedName>
</protein>
<dbReference type="InterPro" id="IPR025406">
    <property type="entry name" value="DUF4132"/>
</dbReference>
<name>A0A8J3ZB70_9ACTN</name>
<reference evidence="3" key="1">
    <citation type="submission" date="2021-01" db="EMBL/GenBank/DDBJ databases">
        <title>Whole genome shotgun sequence of Virgisporangium aurantiacum NBRC 16421.</title>
        <authorList>
            <person name="Komaki H."/>
            <person name="Tamura T."/>
        </authorList>
    </citation>
    <scope>NUCLEOTIDE SEQUENCE</scope>
    <source>
        <strain evidence="3">NBRC 16421</strain>
    </source>
</reference>
<dbReference type="AlphaFoldDB" id="A0A8J3ZB70"/>
<evidence type="ECO:0000256" key="1">
    <source>
        <dbReference type="SAM" id="MobiDB-lite"/>
    </source>
</evidence>
<evidence type="ECO:0000313" key="4">
    <source>
        <dbReference type="Proteomes" id="UP000612585"/>
    </source>
</evidence>
<dbReference type="EMBL" id="BOPG01000058">
    <property type="protein sequence ID" value="GIJ60751.1"/>
    <property type="molecule type" value="Genomic_DNA"/>
</dbReference>
<feature type="domain" description="DUF4132" evidence="2">
    <location>
        <begin position="860"/>
        <end position="1038"/>
    </location>
</feature>
<organism evidence="3 4">
    <name type="scientific">Virgisporangium aurantiacum</name>
    <dbReference type="NCBI Taxonomy" id="175570"/>
    <lineage>
        <taxon>Bacteria</taxon>
        <taxon>Bacillati</taxon>
        <taxon>Actinomycetota</taxon>
        <taxon>Actinomycetes</taxon>
        <taxon>Micromonosporales</taxon>
        <taxon>Micromonosporaceae</taxon>
        <taxon>Virgisporangium</taxon>
    </lineage>
</organism>
<dbReference type="RefSeq" id="WP_204005310.1">
    <property type="nucleotide sequence ID" value="NZ_BOPG01000058.1"/>
</dbReference>
<dbReference type="Pfam" id="PF13569">
    <property type="entry name" value="DUF4132"/>
    <property type="match status" value="1"/>
</dbReference>
<accession>A0A8J3ZB70</accession>
<evidence type="ECO:0000259" key="2">
    <source>
        <dbReference type="Pfam" id="PF13569"/>
    </source>
</evidence>
<comment type="caution">
    <text evidence="3">The sequence shown here is derived from an EMBL/GenBank/DDBJ whole genome shotgun (WGS) entry which is preliminary data.</text>
</comment>